<dbReference type="AlphaFoldDB" id="A0A170YBV4"/>
<protein>
    <recommendedName>
        <fullName evidence="3">Amidinotransferase</fullName>
    </recommendedName>
</protein>
<dbReference type="PANTHER" id="PTHR43224:SF1">
    <property type="entry name" value="AMIDINOTRANSFERASE"/>
    <property type="match status" value="1"/>
</dbReference>
<dbReference type="Proteomes" id="UP000076586">
    <property type="component" value="Unassembled WGS sequence"/>
</dbReference>
<dbReference type="Gene3D" id="3.75.10.10">
    <property type="entry name" value="L-arginine/glycine Amidinotransferase, Chain A"/>
    <property type="match status" value="1"/>
</dbReference>
<accession>A0A170YBV4</accession>
<evidence type="ECO:0008006" key="3">
    <source>
        <dbReference type="Google" id="ProtNLM"/>
    </source>
</evidence>
<dbReference type="RefSeq" id="WP_236714356.1">
    <property type="nucleotide sequence ID" value="NZ_BDCR01000001.1"/>
</dbReference>
<dbReference type="STRING" id="681398.PJIAN_1254"/>
<evidence type="ECO:0000313" key="2">
    <source>
        <dbReference type="Proteomes" id="UP000076586"/>
    </source>
</evidence>
<dbReference type="Pfam" id="PF19420">
    <property type="entry name" value="DDAH_eukar"/>
    <property type="match status" value="1"/>
</dbReference>
<organism evidence="1 2">
    <name type="scientific">Paludibacter jiangxiensis</name>
    <dbReference type="NCBI Taxonomy" id="681398"/>
    <lineage>
        <taxon>Bacteria</taxon>
        <taxon>Pseudomonadati</taxon>
        <taxon>Bacteroidota</taxon>
        <taxon>Bacteroidia</taxon>
        <taxon>Bacteroidales</taxon>
        <taxon>Paludibacteraceae</taxon>
        <taxon>Paludibacter</taxon>
    </lineage>
</organism>
<dbReference type="EMBL" id="BDCR01000001">
    <property type="protein sequence ID" value="GAT61674.1"/>
    <property type="molecule type" value="Genomic_DNA"/>
</dbReference>
<reference evidence="2" key="1">
    <citation type="submission" date="2016-04" db="EMBL/GenBank/DDBJ databases">
        <title>Draft genome sequence of Paludibacter jiangxiensis strain NM7.</title>
        <authorList>
            <person name="Qiu Y."/>
            <person name="Matsuura N."/>
            <person name="Ohashi A."/>
            <person name="Tourlousse M.D."/>
            <person name="Sekiguchi Y."/>
        </authorList>
    </citation>
    <scope>NUCLEOTIDE SEQUENCE [LARGE SCALE GENOMIC DNA]</scope>
    <source>
        <strain evidence="2">NM7</strain>
    </source>
</reference>
<dbReference type="PIRSF" id="PIRSF028188">
    <property type="entry name" value="Amdntrnsf_FN0238"/>
    <property type="match status" value="1"/>
</dbReference>
<dbReference type="NCBIfam" id="NF046062">
    <property type="entry name" value="citrull_CtlX"/>
    <property type="match status" value="1"/>
</dbReference>
<dbReference type="SUPFAM" id="SSF55909">
    <property type="entry name" value="Pentein"/>
    <property type="match status" value="1"/>
</dbReference>
<proteinExistence type="predicted"/>
<dbReference type="InterPro" id="IPR014541">
    <property type="entry name" value="Amdntrnsf_FN0238"/>
</dbReference>
<comment type="caution">
    <text evidence="1">The sequence shown here is derived from an EMBL/GenBank/DDBJ whole genome shotgun (WGS) entry which is preliminary data.</text>
</comment>
<sequence>MKTETSIINQPDGSIAKCVLMIEPVSFGYNRQTAVNNFFQKESDISPEIIQRDALEEFQAMTAQLRANGIEVIVIKDTLHPHKPDSIFPNNWVSFHEGGLVVIYPMFAANRRLERRIEILDIIETHGKIINNVNNISVWEEDKRFLEGTGSLVLDRKNGIAYASLSGRTDQSAVEQYCRIYNYEPILFTARHTVNGKRKNVYHTNVMMCVADKFAIICLTSIDDPAERTTVTEYLTRTGKEIIEISEEQMHCFAGNMLQLQNDSGKRFLVMSQSAHDSLTGNQIDKLKSFNELITCSIPTIEQVGGGSVRCMMAEIL</sequence>
<dbReference type="PANTHER" id="PTHR43224">
    <property type="entry name" value="AMIDINOTRANSFERASE"/>
    <property type="match status" value="1"/>
</dbReference>
<name>A0A170YBV4_9BACT</name>
<keyword evidence="2" id="KW-1185">Reference proteome</keyword>
<reference evidence="2" key="2">
    <citation type="journal article" date="2017" name="Genome Announc.">
        <title>Draft genome sequence of Paludibacter jiangxiensis NM7(T), a propionate-producing fermentative bacterium.</title>
        <authorList>
            <person name="Qiu Y.-L."/>
            <person name="Tourlousse D.M."/>
            <person name="Matsuura N."/>
            <person name="Ohashi A."/>
            <person name="Sekiguchi Y."/>
        </authorList>
    </citation>
    <scope>NUCLEOTIDE SEQUENCE [LARGE SCALE GENOMIC DNA]</scope>
    <source>
        <strain evidence="2">NM7</strain>
    </source>
</reference>
<evidence type="ECO:0000313" key="1">
    <source>
        <dbReference type="EMBL" id="GAT61674.1"/>
    </source>
</evidence>
<gene>
    <name evidence="1" type="ORF">PJIAN_1254</name>
</gene>